<keyword evidence="6" id="KW-1185">Reference proteome</keyword>
<organism evidence="5 6">
    <name type="scientific">Chrysochromulina tobinii</name>
    <dbReference type="NCBI Taxonomy" id="1460289"/>
    <lineage>
        <taxon>Eukaryota</taxon>
        <taxon>Haptista</taxon>
        <taxon>Haptophyta</taxon>
        <taxon>Prymnesiophyceae</taxon>
        <taxon>Prymnesiales</taxon>
        <taxon>Chrysochromulinaceae</taxon>
        <taxon>Chrysochromulina</taxon>
    </lineage>
</organism>
<dbReference type="SMART" id="SM00298">
    <property type="entry name" value="CHROMO"/>
    <property type="match status" value="1"/>
</dbReference>
<dbReference type="Gene3D" id="3.40.630.30">
    <property type="match status" value="1"/>
</dbReference>
<dbReference type="PANTHER" id="PTHR43617">
    <property type="entry name" value="L-AMINO ACID N-ACETYLTRANSFERASE"/>
    <property type="match status" value="1"/>
</dbReference>
<dbReference type="Pfam" id="PF00583">
    <property type="entry name" value="Acetyltransf_1"/>
    <property type="match status" value="1"/>
</dbReference>
<feature type="coiled-coil region" evidence="1">
    <location>
        <begin position="159"/>
        <end position="190"/>
    </location>
</feature>
<feature type="compositionally biased region" description="Low complexity" evidence="2">
    <location>
        <begin position="1090"/>
        <end position="1106"/>
    </location>
</feature>
<feature type="domain" description="N-acetyltransferase" evidence="4">
    <location>
        <begin position="1174"/>
        <end position="1316"/>
    </location>
</feature>
<dbReference type="InterPro" id="IPR016197">
    <property type="entry name" value="Chromo-like_dom_sf"/>
</dbReference>
<feature type="compositionally biased region" description="Basic residues" evidence="2">
    <location>
        <begin position="1107"/>
        <end position="1117"/>
    </location>
</feature>
<dbReference type="GO" id="GO:0016747">
    <property type="term" value="F:acyltransferase activity, transferring groups other than amino-acyl groups"/>
    <property type="evidence" value="ECO:0007669"/>
    <property type="project" value="InterPro"/>
</dbReference>
<accession>A0A0M0KBD6</accession>
<feature type="region of interest" description="Disordered" evidence="2">
    <location>
        <begin position="1073"/>
        <end position="1128"/>
    </location>
</feature>
<dbReference type="Pfam" id="PF00385">
    <property type="entry name" value="Chromo"/>
    <property type="match status" value="1"/>
</dbReference>
<dbReference type="Proteomes" id="UP000037460">
    <property type="component" value="Unassembled WGS sequence"/>
</dbReference>
<feature type="domain" description="Chromo" evidence="3">
    <location>
        <begin position="1131"/>
        <end position="1207"/>
    </location>
</feature>
<dbReference type="CDD" id="cd00024">
    <property type="entry name" value="CD_CSD"/>
    <property type="match status" value="1"/>
</dbReference>
<dbReference type="PROSITE" id="PS50013">
    <property type="entry name" value="CHROMO_2"/>
    <property type="match status" value="1"/>
</dbReference>
<sequence>MEAAFIALALLSPDNKIDHASWTSMVLKVDSSYGAAGWIKPPDKDEWQRPDGEIHKIIMERIGTTALNYMVYGTALQRWGNLKEPPRLGTMTKWFGMLGTLEIKRPKRNVKRAPYICLEAARLLHHHEDELRAALNMEPMRQTRAAALTAAARVPPSFKEQMEEQMEEQMDELKERSSKLRAERDEFKAAWKQRGLEIEELSAQLATVTNELSVCKASTGRLVDDLEQRHQADLVSLNESIVKATLELERVRERCARGRTAELEQQIAEQSAKIMELSGRRDNNMGATKLLNLEKRRVEELKRMNAELRSTITTNWSKETLELAQEAMQLPRLKAEMIVLKETLEDMEAEAVALKCVVYPPPPMEGGAFAMPLRFMVMKLIAIANVCHSHVPEIYTIMASYFGIQLPGRWRQVLVKVVDGARKYEKKYLLWYPRVTTCENIRSEMGPLSQLQVGEAIIAGGGTEGNFAVHSDAASSEGRELSAFVLGHRPPTRAGEPSRIQNLLFDIRWAMDKTAATRAADFRSICRDVAALCLKAEMKETEKIAELKPSAAMNDRANAELLAARLMTESEHVNPTCGEHGAAVNPMAAATKAMDAVVRGWMGKSDAAAELEAHKVRALHMAVGWNSSPSGALIYCTSKYAATHSDKGYAVGQEARGYNEYLAQLNPDDRESILALGHMEDLLSIKGSRSYVTMLNAPIVDRIMQDGPGSFYRYLKENEELANPGGGRIRQQIIAGAESPETRACVRAEAIIGDFFGWPILRALKHRPADGSDPHILDMAPIYQEALKQLKYAMDKPRLVATNQLKLLPSYPHLYPQSAVHTKTKDGRVRTDMARIYNEAENCTRMEELLKAGLTKLAEKFEEHTHYLQVGGALTGANVTPELRAKLSGVNRTNTVVESVFALEKFLSTREKGSNLVYRRGWTLFKYNKTWAWGELLDGKRLKLYGEVSRKEAARLRKEEGSQREQLARLFKAKSAEREAKLAKLRARAAAREAERARLHDPLLRCTTFSGLKLLQNPQLIEQLKIRRVVDGRTESSGKPLICSPPPKGGRAWLVMKLQGLMELEFKEKKIDKNPNDLKKGDLGCDSRAPRTAKARAAPSEAAAAKKGSKGGGRKRKAAAESEWDDEQEDWPVEAILDKRAATPADVSRYAKVEDANVTLGSALYLVAWEGWDSSYNSWEPYSFIEQMAAIEADFIKGHQRNGAKFEDYFSRWDLMTHLAIAPSGDLIGFAVSGTEQRGVKVFLYELHVHKDWRRRGIGTALMDMAWRTARGANRTMELNVHKDNEEALDFYEKKCGFGRCGEVSNGLSFVMRRKL</sequence>
<evidence type="ECO:0008006" key="7">
    <source>
        <dbReference type="Google" id="ProtNLM"/>
    </source>
</evidence>
<dbReference type="Gene3D" id="2.40.50.40">
    <property type="match status" value="1"/>
</dbReference>
<dbReference type="PANTHER" id="PTHR43617:SF38">
    <property type="entry name" value="N-ACETYLTRANSFERASE DOMAIN-CONTAINING PROTEIN"/>
    <property type="match status" value="1"/>
</dbReference>
<evidence type="ECO:0000259" key="4">
    <source>
        <dbReference type="PROSITE" id="PS51186"/>
    </source>
</evidence>
<dbReference type="SUPFAM" id="SSF55729">
    <property type="entry name" value="Acyl-CoA N-acyltransferases (Nat)"/>
    <property type="match status" value="1"/>
</dbReference>
<reference evidence="6" key="1">
    <citation type="journal article" date="2015" name="PLoS Genet.">
        <title>Genome Sequence and Transcriptome Analyses of Chrysochromulina tobin: Metabolic Tools for Enhanced Algal Fitness in the Prominent Order Prymnesiales (Haptophyceae).</title>
        <authorList>
            <person name="Hovde B.T."/>
            <person name="Deodato C.R."/>
            <person name="Hunsperger H.M."/>
            <person name="Ryken S.A."/>
            <person name="Yost W."/>
            <person name="Jha R.K."/>
            <person name="Patterson J."/>
            <person name="Monnat R.J. Jr."/>
            <person name="Barlow S.B."/>
            <person name="Starkenburg S.R."/>
            <person name="Cattolico R.A."/>
        </authorList>
    </citation>
    <scope>NUCLEOTIDE SEQUENCE</scope>
    <source>
        <strain evidence="6">CCMP291</strain>
    </source>
</reference>
<dbReference type="PROSITE" id="PS51186">
    <property type="entry name" value="GNAT"/>
    <property type="match status" value="1"/>
</dbReference>
<dbReference type="InterPro" id="IPR000953">
    <property type="entry name" value="Chromo/chromo_shadow_dom"/>
</dbReference>
<evidence type="ECO:0000256" key="2">
    <source>
        <dbReference type="SAM" id="MobiDB-lite"/>
    </source>
</evidence>
<evidence type="ECO:0000256" key="1">
    <source>
        <dbReference type="SAM" id="Coils"/>
    </source>
</evidence>
<evidence type="ECO:0000313" key="6">
    <source>
        <dbReference type="Proteomes" id="UP000037460"/>
    </source>
</evidence>
<feature type="coiled-coil region" evidence="1">
    <location>
        <begin position="234"/>
        <end position="350"/>
    </location>
</feature>
<dbReference type="InterPro" id="IPR000182">
    <property type="entry name" value="GNAT_dom"/>
</dbReference>
<name>A0A0M0KBD6_9EUKA</name>
<evidence type="ECO:0000313" key="5">
    <source>
        <dbReference type="EMBL" id="KOO35733.1"/>
    </source>
</evidence>
<protein>
    <recommendedName>
        <fullName evidence="7">N-acetyltransferase domain-containing protein</fullName>
    </recommendedName>
</protein>
<dbReference type="SUPFAM" id="SSF54160">
    <property type="entry name" value="Chromo domain-like"/>
    <property type="match status" value="1"/>
</dbReference>
<dbReference type="InterPro" id="IPR050276">
    <property type="entry name" value="MshD_Acetyltransferase"/>
</dbReference>
<dbReference type="OrthoDB" id="3064439at2759"/>
<evidence type="ECO:0000259" key="3">
    <source>
        <dbReference type="PROSITE" id="PS50013"/>
    </source>
</evidence>
<proteinExistence type="predicted"/>
<feature type="compositionally biased region" description="Basic and acidic residues" evidence="2">
    <location>
        <begin position="1073"/>
        <end position="1089"/>
    </location>
</feature>
<comment type="caution">
    <text evidence="5">The sequence shown here is derived from an EMBL/GenBank/DDBJ whole genome shotgun (WGS) entry which is preliminary data.</text>
</comment>
<dbReference type="InterPro" id="IPR016181">
    <property type="entry name" value="Acyl_CoA_acyltransferase"/>
</dbReference>
<dbReference type="InterPro" id="IPR023780">
    <property type="entry name" value="Chromo_domain"/>
</dbReference>
<keyword evidence="1" id="KW-0175">Coiled coil</keyword>
<gene>
    <name evidence="5" type="ORF">Ctob_015974</name>
</gene>
<dbReference type="CDD" id="cd04301">
    <property type="entry name" value="NAT_SF"/>
    <property type="match status" value="1"/>
</dbReference>
<dbReference type="EMBL" id="JWZX01000770">
    <property type="protein sequence ID" value="KOO35733.1"/>
    <property type="molecule type" value="Genomic_DNA"/>
</dbReference>